<evidence type="ECO:0000313" key="1">
    <source>
        <dbReference type="EMBL" id="MBC3214275.1"/>
    </source>
</evidence>
<dbReference type="Proteomes" id="UP000659084">
    <property type="component" value="Unassembled WGS sequence"/>
</dbReference>
<organism evidence="1 2">
    <name type="scientific">Serratia fonticola</name>
    <dbReference type="NCBI Taxonomy" id="47917"/>
    <lineage>
        <taxon>Bacteria</taxon>
        <taxon>Pseudomonadati</taxon>
        <taxon>Pseudomonadota</taxon>
        <taxon>Gammaproteobacteria</taxon>
        <taxon>Enterobacterales</taxon>
        <taxon>Yersiniaceae</taxon>
        <taxon>Serratia</taxon>
    </lineage>
</organism>
<proteinExistence type="predicted"/>
<dbReference type="EMBL" id="JACNYO010000022">
    <property type="protein sequence ID" value="MBC3214275.1"/>
    <property type="molecule type" value="Genomic_DNA"/>
</dbReference>
<reference evidence="1" key="1">
    <citation type="submission" date="2020-08" db="EMBL/GenBank/DDBJ databases">
        <title>Food and environmental bacterial isolates.</title>
        <authorList>
            <person name="Richter L."/>
            <person name="Du Plessis E.M."/>
            <person name="Duvenage S."/>
            <person name="Allam M."/>
            <person name="Korsten L."/>
        </authorList>
    </citation>
    <scope>NUCLEOTIDE SEQUENCE</scope>
    <source>
        <strain evidence="1">UPMP2127</strain>
    </source>
</reference>
<dbReference type="AlphaFoldDB" id="A0AAW3WV43"/>
<evidence type="ECO:0008006" key="3">
    <source>
        <dbReference type="Google" id="ProtNLM"/>
    </source>
</evidence>
<dbReference type="RefSeq" id="WP_179252729.1">
    <property type="nucleotide sequence ID" value="NZ_JACBIV010000009.1"/>
</dbReference>
<evidence type="ECO:0000313" key="2">
    <source>
        <dbReference type="Proteomes" id="UP000659084"/>
    </source>
</evidence>
<protein>
    <recommendedName>
        <fullName evidence="3">Phage tail protein</fullName>
    </recommendedName>
</protein>
<accession>A0AAW3WV43</accession>
<gene>
    <name evidence="1" type="ORF">H8J20_19220</name>
</gene>
<comment type="caution">
    <text evidence="1">The sequence shown here is derived from an EMBL/GenBank/DDBJ whole genome shotgun (WGS) entry which is preliminary data.</text>
</comment>
<sequence>MSNKPVYRSELSVYDGVQLLRIWDLYDDTNPTMTVTNGAERVLSELQTTLGTLPTLIIYKDSNGEWDRLVWDGRFAAFCSVMPGMPPTDDDETAMGMAVTAFKQEDNK</sequence>
<name>A0AAW3WV43_SERFO</name>